<feature type="compositionally biased region" description="Polar residues" evidence="1">
    <location>
        <begin position="67"/>
        <end position="106"/>
    </location>
</feature>
<gene>
    <name evidence="3" type="ORF">BU23DRAFT_566965</name>
</gene>
<reference evidence="3" key="1">
    <citation type="journal article" date="2020" name="Stud. Mycol.">
        <title>101 Dothideomycetes genomes: a test case for predicting lifestyles and emergence of pathogens.</title>
        <authorList>
            <person name="Haridas S."/>
            <person name="Albert R."/>
            <person name="Binder M."/>
            <person name="Bloem J."/>
            <person name="Labutti K."/>
            <person name="Salamov A."/>
            <person name="Andreopoulos B."/>
            <person name="Baker S."/>
            <person name="Barry K."/>
            <person name="Bills G."/>
            <person name="Bluhm B."/>
            <person name="Cannon C."/>
            <person name="Castanera R."/>
            <person name="Culley D."/>
            <person name="Daum C."/>
            <person name="Ezra D."/>
            <person name="Gonzalez J."/>
            <person name="Henrissat B."/>
            <person name="Kuo A."/>
            <person name="Liang C."/>
            <person name="Lipzen A."/>
            <person name="Lutzoni F."/>
            <person name="Magnuson J."/>
            <person name="Mondo S."/>
            <person name="Nolan M."/>
            <person name="Ohm R."/>
            <person name="Pangilinan J."/>
            <person name="Park H.-J."/>
            <person name="Ramirez L."/>
            <person name="Alfaro M."/>
            <person name="Sun H."/>
            <person name="Tritt A."/>
            <person name="Yoshinaga Y."/>
            <person name="Zwiers L.-H."/>
            <person name="Turgeon B."/>
            <person name="Goodwin S."/>
            <person name="Spatafora J."/>
            <person name="Crous P."/>
            <person name="Grigoriev I."/>
        </authorList>
    </citation>
    <scope>NUCLEOTIDE SEQUENCE</scope>
    <source>
        <strain evidence="3">CBS 107.79</strain>
    </source>
</reference>
<dbReference type="PROSITE" id="PS50030">
    <property type="entry name" value="UBA"/>
    <property type="match status" value="1"/>
</dbReference>
<evidence type="ECO:0000313" key="3">
    <source>
        <dbReference type="EMBL" id="KAF1974969.1"/>
    </source>
</evidence>
<dbReference type="Proteomes" id="UP000800036">
    <property type="component" value="Unassembled WGS sequence"/>
</dbReference>
<feature type="compositionally biased region" description="Polar residues" evidence="1">
    <location>
        <begin position="299"/>
        <end position="309"/>
    </location>
</feature>
<feature type="compositionally biased region" description="Polar residues" evidence="1">
    <location>
        <begin position="617"/>
        <end position="630"/>
    </location>
</feature>
<evidence type="ECO:0000256" key="1">
    <source>
        <dbReference type="SAM" id="MobiDB-lite"/>
    </source>
</evidence>
<feature type="compositionally biased region" description="Basic and acidic residues" evidence="1">
    <location>
        <begin position="570"/>
        <end position="608"/>
    </location>
</feature>
<feature type="compositionally biased region" description="Basic and acidic residues" evidence="1">
    <location>
        <begin position="355"/>
        <end position="370"/>
    </location>
</feature>
<feature type="compositionally biased region" description="Basic residues" evidence="1">
    <location>
        <begin position="560"/>
        <end position="569"/>
    </location>
</feature>
<name>A0A6A5VF16_9PLEO</name>
<dbReference type="OrthoDB" id="5404794at2759"/>
<dbReference type="AlphaFoldDB" id="A0A6A5VF16"/>
<feature type="region of interest" description="Disordered" evidence="1">
    <location>
        <begin position="528"/>
        <end position="666"/>
    </location>
</feature>
<feature type="region of interest" description="Disordered" evidence="1">
    <location>
        <begin position="233"/>
        <end position="396"/>
    </location>
</feature>
<feature type="compositionally biased region" description="Polar residues" evidence="1">
    <location>
        <begin position="384"/>
        <end position="393"/>
    </location>
</feature>
<feature type="domain" description="UBA" evidence="2">
    <location>
        <begin position="388"/>
        <end position="428"/>
    </location>
</feature>
<evidence type="ECO:0000259" key="2">
    <source>
        <dbReference type="PROSITE" id="PS50030"/>
    </source>
</evidence>
<feature type="region of interest" description="Disordered" evidence="1">
    <location>
        <begin position="1"/>
        <end position="158"/>
    </location>
</feature>
<sequence length="682" mass="73970">MRVIQDSEDEEDFEIEGGQQVAAAERDAPPNPDINTYTSPKSGEKGTGSTGSLRRAIVAAHRAQFRDSASSSEHQAGDRSNVSGVTSATHVNARTVSQDAPVSSPSLPDHSSKRRRTSLDGAMALSPTRDIFPVTNGKRHSGQADDSNNLHLGPTPEKPWNFQGTMRDDWEHHEPMGLFDHSVPSSTIPNATATQQLLLAEVLAPGFLDLEPEPDDAPTYEPAKSSVPWSEYLKSSARGSPDPIQFAEQASLSPNIACDPSEHLTGSRTSKEVAVEPVAPTPNPPSRPFVEPFSDDESAANQTHVQSSEHPIVSPPDNIKQKLSAVPESEDDLTIGLPTENYKPRPSRSRSLKLTGEDPIDHSKRPEASARKTRRTRTAGDVETASTATTPEKVQQICDMGFTPLSTKRALRQHNGDITQTVDWLIANGVAAGDELAPPMSFKPTTKRKSKRDASTQDKPDEASQSELANPVMQDPSLSADVDPPTVIDDVMETAPAHEATKSPTVVRVVIPRSKRPRILSEHEEIQAAAAFQHDPENDKAKVINAQTEEQPTAPCQAPKGKKRGRGRPKKESKVIEPIELERSAEKTQEPNKAPDEKPLEDTDKPEESMVAALDEGQTNKATETTSRPNATHTTPEPQPPPAKKAKQTNDAPSSIGKSKTPYRVGLSKRARIAPLLRIVKK</sequence>
<proteinExistence type="predicted"/>
<dbReference type="SMART" id="SM00165">
    <property type="entry name" value="UBA"/>
    <property type="match status" value="1"/>
</dbReference>
<dbReference type="CDD" id="cd14308">
    <property type="entry name" value="UBA_Mud1_like"/>
    <property type="match status" value="1"/>
</dbReference>
<organism evidence="3 4">
    <name type="scientific">Bimuria novae-zelandiae CBS 107.79</name>
    <dbReference type="NCBI Taxonomy" id="1447943"/>
    <lineage>
        <taxon>Eukaryota</taxon>
        <taxon>Fungi</taxon>
        <taxon>Dikarya</taxon>
        <taxon>Ascomycota</taxon>
        <taxon>Pezizomycotina</taxon>
        <taxon>Dothideomycetes</taxon>
        <taxon>Pleosporomycetidae</taxon>
        <taxon>Pleosporales</taxon>
        <taxon>Massarineae</taxon>
        <taxon>Didymosphaeriaceae</taxon>
        <taxon>Bimuria</taxon>
    </lineage>
</organism>
<keyword evidence="4" id="KW-1185">Reference proteome</keyword>
<protein>
    <recommendedName>
        <fullName evidence="2">UBA domain-containing protein</fullName>
    </recommendedName>
</protein>
<dbReference type="Gene3D" id="1.10.8.10">
    <property type="entry name" value="DNA helicase RuvA subunit, C-terminal domain"/>
    <property type="match status" value="1"/>
</dbReference>
<accession>A0A6A5VF16</accession>
<dbReference type="EMBL" id="ML976672">
    <property type="protein sequence ID" value="KAF1974969.1"/>
    <property type="molecule type" value="Genomic_DNA"/>
</dbReference>
<feature type="compositionally biased region" description="Basic and acidic residues" evidence="1">
    <location>
        <begin position="452"/>
        <end position="462"/>
    </location>
</feature>
<feature type="compositionally biased region" description="Acidic residues" evidence="1">
    <location>
        <begin position="1"/>
        <end position="15"/>
    </location>
</feature>
<feature type="region of interest" description="Disordered" evidence="1">
    <location>
        <begin position="434"/>
        <end position="486"/>
    </location>
</feature>
<dbReference type="InterPro" id="IPR015940">
    <property type="entry name" value="UBA"/>
</dbReference>
<evidence type="ECO:0000313" key="4">
    <source>
        <dbReference type="Proteomes" id="UP000800036"/>
    </source>
</evidence>
<dbReference type="SUPFAM" id="SSF46934">
    <property type="entry name" value="UBA-like"/>
    <property type="match status" value="1"/>
</dbReference>
<dbReference type="InterPro" id="IPR009060">
    <property type="entry name" value="UBA-like_sf"/>
</dbReference>